<name>A0A6A6QJQ2_9PEZI</name>
<dbReference type="AlphaFoldDB" id="A0A6A6QJQ2"/>
<evidence type="ECO:0000256" key="3">
    <source>
        <dbReference type="ARBA" id="ARBA00023002"/>
    </source>
</evidence>
<gene>
    <name evidence="5" type="ORF">BU16DRAFT_529550</name>
</gene>
<evidence type="ECO:0000313" key="5">
    <source>
        <dbReference type="EMBL" id="KAF2492190.1"/>
    </source>
</evidence>
<dbReference type="InterPro" id="IPR013154">
    <property type="entry name" value="ADH-like_N"/>
</dbReference>
<proteinExistence type="inferred from homology"/>
<dbReference type="PANTHER" id="PTHR45348:SF2">
    <property type="entry name" value="ZINC-TYPE ALCOHOL DEHYDROGENASE-LIKE PROTEIN C2E1P3.01"/>
    <property type="match status" value="1"/>
</dbReference>
<dbReference type="InterPro" id="IPR011032">
    <property type="entry name" value="GroES-like_sf"/>
</dbReference>
<dbReference type="Gene3D" id="3.90.180.10">
    <property type="entry name" value="Medium-chain alcohol dehydrogenases, catalytic domain"/>
    <property type="match status" value="1"/>
</dbReference>
<dbReference type="GO" id="GO:0016651">
    <property type="term" value="F:oxidoreductase activity, acting on NAD(P)H"/>
    <property type="evidence" value="ECO:0007669"/>
    <property type="project" value="InterPro"/>
</dbReference>
<dbReference type="CDD" id="cd08249">
    <property type="entry name" value="enoyl_reductase_like"/>
    <property type="match status" value="1"/>
</dbReference>
<organism evidence="5 6">
    <name type="scientific">Lophium mytilinum</name>
    <dbReference type="NCBI Taxonomy" id="390894"/>
    <lineage>
        <taxon>Eukaryota</taxon>
        <taxon>Fungi</taxon>
        <taxon>Dikarya</taxon>
        <taxon>Ascomycota</taxon>
        <taxon>Pezizomycotina</taxon>
        <taxon>Dothideomycetes</taxon>
        <taxon>Pleosporomycetidae</taxon>
        <taxon>Mytilinidiales</taxon>
        <taxon>Mytilinidiaceae</taxon>
        <taxon>Lophium</taxon>
    </lineage>
</organism>
<keyword evidence="6" id="KW-1185">Reference proteome</keyword>
<dbReference type="SMART" id="SM00829">
    <property type="entry name" value="PKS_ER"/>
    <property type="match status" value="1"/>
</dbReference>
<dbReference type="SUPFAM" id="SSF51735">
    <property type="entry name" value="NAD(P)-binding Rossmann-fold domains"/>
    <property type="match status" value="1"/>
</dbReference>
<dbReference type="EMBL" id="MU004194">
    <property type="protein sequence ID" value="KAF2492190.1"/>
    <property type="molecule type" value="Genomic_DNA"/>
</dbReference>
<evidence type="ECO:0000256" key="1">
    <source>
        <dbReference type="ARBA" id="ARBA00008072"/>
    </source>
</evidence>
<accession>A0A6A6QJQ2</accession>
<dbReference type="InterPro" id="IPR036291">
    <property type="entry name" value="NAD(P)-bd_dom_sf"/>
</dbReference>
<evidence type="ECO:0000313" key="6">
    <source>
        <dbReference type="Proteomes" id="UP000799750"/>
    </source>
</evidence>
<dbReference type="Gene3D" id="3.40.50.720">
    <property type="entry name" value="NAD(P)-binding Rossmann-like Domain"/>
    <property type="match status" value="1"/>
</dbReference>
<dbReference type="Pfam" id="PF08240">
    <property type="entry name" value="ADH_N"/>
    <property type="match status" value="1"/>
</dbReference>
<evidence type="ECO:0000259" key="4">
    <source>
        <dbReference type="SMART" id="SM00829"/>
    </source>
</evidence>
<evidence type="ECO:0000256" key="2">
    <source>
        <dbReference type="ARBA" id="ARBA00011245"/>
    </source>
</evidence>
<dbReference type="OrthoDB" id="3509362at2759"/>
<sequence length="350" mass="37146">MSNQAAWIKSAGANLTLDSAETPTPTPNQLLIKTGAIGLNPIEAKLQKFKVFPIPYPNILGMSFAGTVEQVGSSVTDFKAGDRVAVHRSSGGGKDPAKAFEQTSTGSYQKYVIADAHLTAKLEDNVTFEAGAAAITNLATAVSALAIFLRLDRPNPKGPNPANKEKKVLIYGGSSSVGGFAVHFAARAGYTIITTSSPQNLPTVTSLHPAKIIDHTQPASSIIEELKAAGPYDAVFDTIGLPSVTTILGQVLAEQGGNFYATQPPFGPLDLPKNVERKFESFPTAFENPENEEYRQWFYGIFGKYLGMGLANDLIGPEKIEIVDGGLEAIQGALDRLIEGVSGKKLVVKV</sequence>
<comment type="subunit">
    <text evidence="2">Monomer.</text>
</comment>
<dbReference type="InterPro" id="IPR020843">
    <property type="entry name" value="ER"/>
</dbReference>
<dbReference type="Proteomes" id="UP000799750">
    <property type="component" value="Unassembled WGS sequence"/>
</dbReference>
<reference evidence="5" key="1">
    <citation type="journal article" date="2020" name="Stud. Mycol.">
        <title>101 Dothideomycetes genomes: a test case for predicting lifestyles and emergence of pathogens.</title>
        <authorList>
            <person name="Haridas S."/>
            <person name="Albert R."/>
            <person name="Binder M."/>
            <person name="Bloem J."/>
            <person name="Labutti K."/>
            <person name="Salamov A."/>
            <person name="Andreopoulos B."/>
            <person name="Baker S."/>
            <person name="Barry K."/>
            <person name="Bills G."/>
            <person name="Bluhm B."/>
            <person name="Cannon C."/>
            <person name="Castanera R."/>
            <person name="Culley D."/>
            <person name="Daum C."/>
            <person name="Ezra D."/>
            <person name="Gonzalez J."/>
            <person name="Henrissat B."/>
            <person name="Kuo A."/>
            <person name="Liang C."/>
            <person name="Lipzen A."/>
            <person name="Lutzoni F."/>
            <person name="Magnuson J."/>
            <person name="Mondo S."/>
            <person name="Nolan M."/>
            <person name="Ohm R."/>
            <person name="Pangilinan J."/>
            <person name="Park H.-J."/>
            <person name="Ramirez L."/>
            <person name="Alfaro M."/>
            <person name="Sun H."/>
            <person name="Tritt A."/>
            <person name="Yoshinaga Y."/>
            <person name="Zwiers L.-H."/>
            <person name="Turgeon B."/>
            <person name="Goodwin S."/>
            <person name="Spatafora J."/>
            <person name="Crous P."/>
            <person name="Grigoriev I."/>
        </authorList>
    </citation>
    <scope>NUCLEOTIDE SEQUENCE</scope>
    <source>
        <strain evidence="5">CBS 269.34</strain>
    </source>
</reference>
<keyword evidence="3" id="KW-0560">Oxidoreductase</keyword>
<dbReference type="InterPro" id="IPR047122">
    <property type="entry name" value="Trans-enoyl_RdTase-like"/>
</dbReference>
<comment type="similarity">
    <text evidence="1">Belongs to the zinc-containing alcohol dehydrogenase family.</text>
</comment>
<protein>
    <submittedName>
        <fullName evidence="5">GroES-like protein</fullName>
    </submittedName>
</protein>
<dbReference type="PANTHER" id="PTHR45348">
    <property type="entry name" value="HYPOTHETICAL OXIDOREDUCTASE (EUROFUNG)"/>
    <property type="match status" value="1"/>
</dbReference>
<dbReference type="SUPFAM" id="SSF50129">
    <property type="entry name" value="GroES-like"/>
    <property type="match status" value="1"/>
</dbReference>
<feature type="domain" description="Enoyl reductase (ER)" evidence="4">
    <location>
        <begin position="12"/>
        <end position="347"/>
    </location>
</feature>